<organism evidence="2 3">
    <name type="scientific">Cyphomyrmex costatus</name>
    <dbReference type="NCBI Taxonomy" id="456900"/>
    <lineage>
        <taxon>Eukaryota</taxon>
        <taxon>Metazoa</taxon>
        <taxon>Ecdysozoa</taxon>
        <taxon>Arthropoda</taxon>
        <taxon>Hexapoda</taxon>
        <taxon>Insecta</taxon>
        <taxon>Pterygota</taxon>
        <taxon>Neoptera</taxon>
        <taxon>Endopterygota</taxon>
        <taxon>Hymenoptera</taxon>
        <taxon>Apocrita</taxon>
        <taxon>Aculeata</taxon>
        <taxon>Formicoidea</taxon>
        <taxon>Formicidae</taxon>
        <taxon>Myrmicinae</taxon>
        <taxon>Cyphomyrmex</taxon>
    </lineage>
</organism>
<feature type="domain" description="C2H2-type" evidence="1">
    <location>
        <begin position="29"/>
        <end position="49"/>
    </location>
</feature>
<evidence type="ECO:0000313" key="2">
    <source>
        <dbReference type="EMBL" id="KYN06769.1"/>
    </source>
</evidence>
<keyword evidence="3" id="KW-1185">Reference proteome</keyword>
<proteinExistence type="predicted"/>
<accession>A0A151IN46</accession>
<evidence type="ECO:0000259" key="1">
    <source>
        <dbReference type="PROSITE" id="PS00028"/>
    </source>
</evidence>
<evidence type="ECO:0000313" key="3">
    <source>
        <dbReference type="Proteomes" id="UP000078542"/>
    </source>
</evidence>
<name>A0A151IN46_9HYME</name>
<dbReference type="EMBL" id="KQ976964">
    <property type="protein sequence ID" value="KYN06769.1"/>
    <property type="molecule type" value="Genomic_DNA"/>
</dbReference>
<dbReference type="AlphaFoldDB" id="A0A151IN46"/>
<dbReference type="InterPro" id="IPR013087">
    <property type="entry name" value="Znf_C2H2_type"/>
</dbReference>
<reference evidence="2 3" key="1">
    <citation type="submission" date="2016-03" db="EMBL/GenBank/DDBJ databases">
        <title>Cyphomyrmex costatus WGS genome.</title>
        <authorList>
            <person name="Nygaard S."/>
            <person name="Hu H."/>
            <person name="Boomsma J."/>
            <person name="Zhang G."/>
        </authorList>
    </citation>
    <scope>NUCLEOTIDE SEQUENCE [LARGE SCALE GENOMIC DNA]</scope>
    <source>
        <strain evidence="2">MS0001</strain>
        <tissue evidence="2">Whole body</tissue>
    </source>
</reference>
<sequence length="68" mass="8128">MMELESNSSFNFNQTEENMLKIREIDRKCGYCGFHLPQSYDLIEHSCFHPFDILTLKILTHFTQMKIL</sequence>
<gene>
    <name evidence="2" type="ORF">ALC62_02269</name>
</gene>
<dbReference type="PROSITE" id="PS00028">
    <property type="entry name" value="ZINC_FINGER_C2H2_1"/>
    <property type="match status" value="1"/>
</dbReference>
<dbReference type="Proteomes" id="UP000078542">
    <property type="component" value="Unassembled WGS sequence"/>
</dbReference>
<protein>
    <recommendedName>
        <fullName evidence="1">C2H2-type domain-containing protein</fullName>
    </recommendedName>
</protein>